<comment type="caution">
    <text evidence="1">The sequence shown here is derived from an EMBL/GenBank/DDBJ whole genome shotgun (WGS) entry which is preliminary data.</text>
</comment>
<dbReference type="InterPro" id="IPR006944">
    <property type="entry name" value="Phage/GTA_portal"/>
</dbReference>
<sequence>MLNFKNLFRAPEAKASRTAQVLAFESGGRARWTPRDYAALAREGYLTNAIVHRAVRLIAENAASCGFLLYEGAQEREAHPLLQLLTRPNARQDGASFFEALYAHMLLAGNAYVEAVALGDEVRELYALRPDRMKVVPGHDGWAEAYEYSVAGRSVRFDQLTSSVPPILHLTFFHPLDDHYGLAPIEAAAVAVDAVVQIGVLDADRTAPPTTPAEGDRHIIATGATGAWAGHADALAAYQDGAWRFLIPKPGWCAWCDADGALLVYDGTAWTDVAGGAGAMPGSVAQLGVNDTASAPNLLTVKSNAALFNAVSVAGGGTGHMRVQISKEASAKTASVVFSDAFSGRAEFGLIGSDDFKLKVSSDGSTFVEALAIDQSSGNAAFPRGLSLTGVISPSQITANQNDYNPSGLGAVSVLNLSSDTLRSVSGLAGGAEGRVIALINTGSQIISLLNESASSTAANRFALGTDLTIAGKQAALLRYDGTAARWRAMSRPGGRETLAASRTYYVRTDGSDSNDGLSNVSGGAFLTIQKAISAVAGLDLNGKAVTIQVGNGTYTAGVSVTSPFVGGVPVLQGDTTTPGNVVISVTGDAVSVSNGAELGIGGFKLVTATAGSGLNATKAGRINVTGKMEFGTCATAHMHSSYAGQIAVSADYTISGGSLYHWWSETAGGSIAVIGRTVTLTGTPAFTAFANATIVAQIVAVSNTYSGSATGSRYSVTLNGVILSSGATLPGSTAGTTATGGQYN</sequence>
<organism evidence="1 2">
    <name type="scientific">Afipia broomeae ATCC 49717</name>
    <dbReference type="NCBI Taxonomy" id="883078"/>
    <lineage>
        <taxon>Bacteria</taxon>
        <taxon>Pseudomonadati</taxon>
        <taxon>Pseudomonadota</taxon>
        <taxon>Alphaproteobacteria</taxon>
        <taxon>Hyphomicrobiales</taxon>
        <taxon>Nitrobacteraceae</taxon>
        <taxon>Afipia</taxon>
    </lineage>
</organism>
<dbReference type="Gene3D" id="2.160.20.10">
    <property type="entry name" value="Single-stranded right-handed beta-helix, Pectin lyase-like"/>
    <property type="match status" value="1"/>
</dbReference>
<dbReference type="Proteomes" id="UP000001096">
    <property type="component" value="Unassembled WGS sequence"/>
</dbReference>
<protein>
    <submittedName>
        <fullName evidence="1">HK97 family phage portal protein</fullName>
    </submittedName>
</protein>
<dbReference type="InterPro" id="IPR012334">
    <property type="entry name" value="Pectin_lyas_fold"/>
</dbReference>
<proteinExistence type="predicted"/>
<name>K8PH95_9BRAD</name>
<evidence type="ECO:0000313" key="2">
    <source>
        <dbReference type="Proteomes" id="UP000001096"/>
    </source>
</evidence>
<dbReference type="Pfam" id="PF04860">
    <property type="entry name" value="Phage_portal"/>
    <property type="match status" value="1"/>
</dbReference>
<gene>
    <name evidence="1" type="ORF">HMPREF9695_01124</name>
</gene>
<dbReference type="HOGENOM" id="CLU_021954_2_0_5"/>
<accession>K8PH95</accession>
<dbReference type="eggNOG" id="COG4695">
    <property type="taxonomic scope" value="Bacteria"/>
</dbReference>
<reference evidence="1 2" key="1">
    <citation type="submission" date="2012-04" db="EMBL/GenBank/DDBJ databases">
        <title>The Genome Sequence of Afipia broomeae ATCC 49717.</title>
        <authorList>
            <consortium name="The Broad Institute Genome Sequencing Platform"/>
            <person name="Earl A."/>
            <person name="Ward D."/>
            <person name="Feldgarden M."/>
            <person name="Gevers D."/>
            <person name="Huys G."/>
            <person name="Walker B."/>
            <person name="Young S.K."/>
            <person name="Zeng Q."/>
            <person name="Gargeya S."/>
            <person name="Fitzgerald M."/>
            <person name="Haas B."/>
            <person name="Abouelleil A."/>
            <person name="Alvarado L."/>
            <person name="Arachchi H.M."/>
            <person name="Berlin A."/>
            <person name="Chapman S.B."/>
            <person name="Goldberg J."/>
            <person name="Griggs A."/>
            <person name="Gujja S."/>
            <person name="Hansen M."/>
            <person name="Howarth C."/>
            <person name="Imamovic A."/>
            <person name="Larimer J."/>
            <person name="McCowen C."/>
            <person name="Montmayeur A."/>
            <person name="Murphy C."/>
            <person name="Neiman D."/>
            <person name="Pearson M."/>
            <person name="Priest M."/>
            <person name="Roberts A."/>
            <person name="Saif S."/>
            <person name="Shea T."/>
            <person name="Sisk P."/>
            <person name="Sykes S."/>
            <person name="Wortman J."/>
            <person name="Nusbaum C."/>
            <person name="Birren B."/>
        </authorList>
    </citation>
    <scope>NUCLEOTIDE SEQUENCE [LARGE SCALE GENOMIC DNA]</scope>
    <source>
        <strain evidence="1 2">ATCC 49717</strain>
    </source>
</reference>
<dbReference type="EMBL" id="AGWX01000001">
    <property type="protein sequence ID" value="EKS42032.1"/>
    <property type="molecule type" value="Genomic_DNA"/>
</dbReference>
<dbReference type="SUPFAM" id="SSF51126">
    <property type="entry name" value="Pectin lyase-like"/>
    <property type="match status" value="1"/>
</dbReference>
<evidence type="ECO:0000313" key="1">
    <source>
        <dbReference type="EMBL" id="EKS42032.1"/>
    </source>
</evidence>
<dbReference type="InterPro" id="IPR011050">
    <property type="entry name" value="Pectin_lyase_fold/virulence"/>
</dbReference>
<keyword evidence="2" id="KW-1185">Reference proteome</keyword>
<dbReference type="PATRIC" id="fig|883078.3.peg.1157"/>
<dbReference type="AlphaFoldDB" id="K8PH95"/>